<feature type="signal peptide" evidence="1">
    <location>
        <begin position="1"/>
        <end position="21"/>
    </location>
</feature>
<evidence type="ECO:0000256" key="1">
    <source>
        <dbReference type="SAM" id="SignalP"/>
    </source>
</evidence>
<dbReference type="SUPFAM" id="SSF53474">
    <property type="entry name" value="alpha/beta-Hydrolases"/>
    <property type="match status" value="1"/>
</dbReference>
<dbReference type="PANTHER" id="PTHR11614">
    <property type="entry name" value="PHOSPHOLIPASE-RELATED"/>
    <property type="match status" value="1"/>
</dbReference>
<dbReference type="GO" id="GO:0016787">
    <property type="term" value="F:hydrolase activity"/>
    <property type="evidence" value="ECO:0007669"/>
    <property type="project" value="UniProtKB-KW"/>
</dbReference>
<organism evidence="3 4">
    <name type="scientific">Litoribacillus peritrichatus</name>
    <dbReference type="NCBI Taxonomy" id="718191"/>
    <lineage>
        <taxon>Bacteria</taxon>
        <taxon>Pseudomonadati</taxon>
        <taxon>Pseudomonadota</taxon>
        <taxon>Gammaproteobacteria</taxon>
        <taxon>Oceanospirillales</taxon>
        <taxon>Oceanospirillaceae</taxon>
        <taxon>Litoribacillus</taxon>
    </lineage>
</organism>
<dbReference type="InterPro" id="IPR029058">
    <property type="entry name" value="AB_hydrolase_fold"/>
</dbReference>
<dbReference type="RefSeq" id="WP_344796878.1">
    <property type="nucleotide sequence ID" value="NZ_BAABBN010000004.1"/>
</dbReference>
<dbReference type="EMBL" id="BAABBN010000004">
    <property type="protein sequence ID" value="GAA3919712.1"/>
    <property type="molecule type" value="Genomic_DNA"/>
</dbReference>
<keyword evidence="1" id="KW-0732">Signal</keyword>
<reference evidence="4" key="1">
    <citation type="journal article" date="2019" name="Int. J. Syst. Evol. Microbiol.">
        <title>The Global Catalogue of Microorganisms (GCM) 10K type strain sequencing project: providing services to taxonomists for standard genome sequencing and annotation.</title>
        <authorList>
            <consortium name="The Broad Institute Genomics Platform"/>
            <consortium name="The Broad Institute Genome Sequencing Center for Infectious Disease"/>
            <person name="Wu L."/>
            <person name="Ma J."/>
        </authorList>
    </citation>
    <scope>NUCLEOTIDE SEQUENCE [LARGE SCALE GENOMIC DNA]</scope>
    <source>
        <strain evidence="4">JCM 17551</strain>
    </source>
</reference>
<evidence type="ECO:0000259" key="2">
    <source>
        <dbReference type="Pfam" id="PF12146"/>
    </source>
</evidence>
<sequence length="345" mass="39870">MKYIMKLCTCLALFYCSALQAELLATSDWTPDVIYGFERKEFSFTEDYDGKVTANLVRMQSQEPSTKAVLYVHGFVDYFYQEELAKTFVEHGYNFYAIDLRKHGRSLLPNQHPNFMFSVEEFYEDLDAALDVIRNQDNNEKVLLNAHSTGGLITALYLEDRPESGIDAVAYNGPFFDINDAFININERLLIPRVLKTIAALNPYGATGMKIPEQYGQSLHITERGEWNYDLNWKPIISFPIYWGWLKGIMDAQQRLQNGINLNVPVLVMYSDKSSTPILNFWREEFTETDVILDVTDIDRISDVLGRHVTEIKIEGGVHDLALSKEPVRKQFYQDMMKWVNAYMN</sequence>
<name>A0ABP7MDG9_9GAMM</name>
<dbReference type="InterPro" id="IPR051044">
    <property type="entry name" value="MAG_DAG_Lipase"/>
</dbReference>
<evidence type="ECO:0000313" key="3">
    <source>
        <dbReference type="EMBL" id="GAA3919712.1"/>
    </source>
</evidence>
<protein>
    <submittedName>
        <fullName evidence="3">Alpha/beta hydrolase</fullName>
    </submittedName>
</protein>
<comment type="caution">
    <text evidence="3">The sequence shown here is derived from an EMBL/GenBank/DDBJ whole genome shotgun (WGS) entry which is preliminary data.</text>
</comment>
<feature type="domain" description="Serine aminopeptidase S33" evidence="2">
    <location>
        <begin position="66"/>
        <end position="273"/>
    </location>
</feature>
<dbReference type="InterPro" id="IPR022742">
    <property type="entry name" value="Hydrolase_4"/>
</dbReference>
<gene>
    <name evidence="3" type="ORF">GCM10022277_13990</name>
</gene>
<keyword evidence="4" id="KW-1185">Reference proteome</keyword>
<accession>A0ABP7MDG9</accession>
<evidence type="ECO:0000313" key="4">
    <source>
        <dbReference type="Proteomes" id="UP001501565"/>
    </source>
</evidence>
<dbReference type="Gene3D" id="3.40.50.1820">
    <property type="entry name" value="alpha/beta hydrolase"/>
    <property type="match status" value="1"/>
</dbReference>
<feature type="chain" id="PRO_5047240644" evidence="1">
    <location>
        <begin position="22"/>
        <end position="345"/>
    </location>
</feature>
<dbReference type="Proteomes" id="UP001501565">
    <property type="component" value="Unassembled WGS sequence"/>
</dbReference>
<proteinExistence type="predicted"/>
<dbReference type="Pfam" id="PF12146">
    <property type="entry name" value="Hydrolase_4"/>
    <property type="match status" value="1"/>
</dbReference>
<keyword evidence="3" id="KW-0378">Hydrolase</keyword>